<dbReference type="EMBL" id="JAFHKK010000026">
    <property type="protein sequence ID" value="MBN2965176.1"/>
    <property type="molecule type" value="Genomic_DNA"/>
</dbReference>
<dbReference type="Pfam" id="PF23343">
    <property type="entry name" value="REP_ORF2-G2P"/>
    <property type="match status" value="1"/>
</dbReference>
<reference evidence="3" key="2">
    <citation type="submission" date="2021-02" db="EMBL/GenBank/DDBJ databases">
        <title>Sulfurospirillum tamanensis sp. nov.</title>
        <authorList>
            <person name="Merkel A.Y."/>
        </authorList>
    </citation>
    <scope>NUCLEOTIDE SEQUENCE [LARGE SCALE GENOMIC DNA]</scope>
    <source>
        <strain evidence="3">T05b</strain>
    </source>
</reference>
<proteinExistence type="predicted"/>
<feature type="domain" description="Replication-associated protein ORF2/G2P" evidence="1">
    <location>
        <begin position="145"/>
        <end position="234"/>
    </location>
</feature>
<dbReference type="RefSeq" id="WP_205459720.1">
    <property type="nucleotide sequence ID" value="NZ_JAFHKK010000026.1"/>
</dbReference>
<sequence>MSKRPYGISKEDILIALEKIQNQRSYLENNVVLTGTGQFRSFADFSMSANLSKRYYAEVTNRSNTIHSLAMDCKHKPIFLTITLNGCWRDALRGDFGRFTAKDMQNIPTEVKYKINNQISLNIRDLVGVLNKLWDIFSNRAPFQGLRKRGEKINYIRAFEPHKKDGVPHIHALLYIPSASIFQALESFKNVFHAPQNLKNNQLSIEQKFNGEINGFQFTLTNPTGYVMKYIQKTFVNVAEGQDMDELTAWYIKHKVRRFLTSRSTIPLWVYRKIFFMEKDLFTLSQLRKEEESVCEWDIETGYIRLSFPQIEKEIIYHKGSYTYTVAGRILAHKALNETSCKIEPKPIMRQDKNKPLPDFVPVLLDDKPIGYTNGHGFTKELRKMPYQMTDLELIEHWQDLDFEDEKINPAYIANFHNELAKRNYADFEKVGLDYYAI</sequence>
<dbReference type="Proteomes" id="UP000703590">
    <property type="component" value="Unassembled WGS sequence"/>
</dbReference>
<organism evidence="2 3">
    <name type="scientific">Sulfurospirillum tamanense</name>
    <dbReference type="NCBI Taxonomy" id="2813362"/>
    <lineage>
        <taxon>Bacteria</taxon>
        <taxon>Pseudomonadati</taxon>
        <taxon>Campylobacterota</taxon>
        <taxon>Epsilonproteobacteria</taxon>
        <taxon>Campylobacterales</taxon>
        <taxon>Sulfurospirillaceae</taxon>
        <taxon>Sulfurospirillum</taxon>
    </lineage>
</organism>
<gene>
    <name evidence="2" type="ORF">JWV37_10320</name>
</gene>
<reference evidence="2 3" key="1">
    <citation type="submission" date="2021-02" db="EMBL/GenBank/DDBJ databases">
        <title>Sulfurospirillum tamanensis sp. nov.</title>
        <authorList>
            <person name="Frolova A."/>
            <person name="Merkel A."/>
            <person name="Slobodkin A."/>
        </authorList>
    </citation>
    <scope>NUCLEOTIDE SEQUENCE [LARGE SCALE GENOMIC DNA]</scope>
    <source>
        <strain evidence="2 3">T05b</strain>
    </source>
</reference>
<keyword evidence="3" id="KW-1185">Reference proteome</keyword>
<name>A0ABS2WU43_9BACT</name>
<comment type="caution">
    <text evidence="2">The sequence shown here is derived from an EMBL/GenBank/DDBJ whole genome shotgun (WGS) entry which is preliminary data.</text>
</comment>
<reference evidence="2 3" key="3">
    <citation type="submission" date="2021-02" db="EMBL/GenBank/DDBJ databases">
        <authorList>
            <person name="Merkel A.Y."/>
        </authorList>
    </citation>
    <scope>NUCLEOTIDE SEQUENCE [LARGE SCALE GENOMIC DNA]</scope>
    <source>
        <strain evidence="2 3">T05b</strain>
    </source>
</reference>
<protein>
    <recommendedName>
        <fullName evidence="1">Replication-associated protein ORF2/G2P domain-containing protein</fullName>
    </recommendedName>
</protein>
<accession>A0ABS2WU43</accession>
<evidence type="ECO:0000313" key="3">
    <source>
        <dbReference type="Proteomes" id="UP000703590"/>
    </source>
</evidence>
<evidence type="ECO:0000259" key="1">
    <source>
        <dbReference type="Pfam" id="PF23343"/>
    </source>
</evidence>
<dbReference type="InterPro" id="IPR056906">
    <property type="entry name" value="ORF2/G2P_dom"/>
</dbReference>
<evidence type="ECO:0000313" key="2">
    <source>
        <dbReference type="EMBL" id="MBN2965176.1"/>
    </source>
</evidence>